<evidence type="ECO:0000313" key="3">
    <source>
        <dbReference type="Proteomes" id="UP000309550"/>
    </source>
</evidence>
<dbReference type="InterPro" id="IPR011051">
    <property type="entry name" value="RmlC_Cupin_sf"/>
</dbReference>
<dbReference type="Gene3D" id="2.60.120.10">
    <property type="entry name" value="Jelly Rolls"/>
    <property type="match status" value="1"/>
</dbReference>
<keyword evidence="3" id="KW-1185">Reference proteome</keyword>
<dbReference type="InterPro" id="IPR041916">
    <property type="entry name" value="Anti_sigma_zinc_sf"/>
</dbReference>
<name>A0A5S3Q669_9RHOB</name>
<comment type="caution">
    <text evidence="2">The sequence shown here is derived from an EMBL/GenBank/DDBJ whole genome shotgun (WGS) entry which is preliminary data.</text>
</comment>
<dbReference type="InterPro" id="IPR012807">
    <property type="entry name" value="Anti-sigma_ChrR"/>
</dbReference>
<proteinExistence type="predicted"/>
<feature type="domain" description="ChrR-like cupin" evidence="1">
    <location>
        <begin position="114"/>
        <end position="203"/>
    </location>
</feature>
<organism evidence="2 3">
    <name type="scientific">Sulfitobacter sabulilitoris</name>
    <dbReference type="NCBI Taxonomy" id="2562655"/>
    <lineage>
        <taxon>Bacteria</taxon>
        <taxon>Pseudomonadati</taxon>
        <taxon>Pseudomonadota</taxon>
        <taxon>Alphaproteobacteria</taxon>
        <taxon>Rhodobacterales</taxon>
        <taxon>Roseobacteraceae</taxon>
        <taxon>Sulfitobacter</taxon>
    </lineage>
</organism>
<reference evidence="2 3" key="1">
    <citation type="submission" date="2019-05" db="EMBL/GenBank/DDBJ databases">
        <title>Sulfitobacter sabulilitoris sp. nov., isolated from a marine sand.</title>
        <authorList>
            <person name="Yoon J.-H."/>
        </authorList>
    </citation>
    <scope>NUCLEOTIDE SEQUENCE [LARGE SCALE GENOMIC DNA]</scope>
    <source>
        <strain evidence="2 3">HSMS-29</strain>
    </source>
</reference>
<dbReference type="InterPro" id="IPR025979">
    <property type="entry name" value="ChrR-like_cupin_dom"/>
</dbReference>
<dbReference type="Pfam" id="PF12973">
    <property type="entry name" value="Cupin_7"/>
    <property type="match status" value="1"/>
</dbReference>
<gene>
    <name evidence="2" type="ORF">FDT80_08575</name>
</gene>
<sequence>MTQKIKHHLNDATLMDYAAGNLPEAFNLIVAAHLSLCDTCRAQAMTFDALGGEVLEHLSGTADADDTPVRMDAQSLRSTMALIAGGPVEQITVKRSKDAVLPGPVQDYVGGGLENVRWRPVGMGVRQAILPTAKGATARLLHIPAGAAMPDHGHRGQEMTLVLQGAFQDEDDYFARGDVEIADSDLHHTPVADIHEDCICLAVTDAPLQFDGLLPKIAQRFLRI</sequence>
<evidence type="ECO:0000313" key="2">
    <source>
        <dbReference type="EMBL" id="TMM52333.1"/>
    </source>
</evidence>
<dbReference type="Proteomes" id="UP000309550">
    <property type="component" value="Unassembled WGS sequence"/>
</dbReference>
<dbReference type="CDD" id="cd20301">
    <property type="entry name" value="cupin_ChrR"/>
    <property type="match status" value="1"/>
</dbReference>
<protein>
    <submittedName>
        <fullName evidence="2">Transcriptional regulator</fullName>
    </submittedName>
</protein>
<dbReference type="Gene3D" id="1.10.10.1320">
    <property type="entry name" value="Anti-sigma factor, zinc-finger domain"/>
    <property type="match status" value="1"/>
</dbReference>
<dbReference type="AlphaFoldDB" id="A0A5S3Q669"/>
<dbReference type="InterPro" id="IPR014710">
    <property type="entry name" value="RmlC-like_jellyroll"/>
</dbReference>
<dbReference type="SUPFAM" id="SSF51182">
    <property type="entry name" value="RmlC-like cupins"/>
    <property type="match status" value="1"/>
</dbReference>
<dbReference type="EMBL" id="VANS01000002">
    <property type="protein sequence ID" value="TMM52333.1"/>
    <property type="molecule type" value="Genomic_DNA"/>
</dbReference>
<evidence type="ECO:0000259" key="1">
    <source>
        <dbReference type="Pfam" id="PF12973"/>
    </source>
</evidence>
<dbReference type="NCBIfam" id="TIGR02451">
    <property type="entry name" value="anti_sig_ChrR"/>
    <property type="match status" value="1"/>
</dbReference>
<dbReference type="OrthoDB" id="2988517at2"/>
<dbReference type="RefSeq" id="WP_138661874.1">
    <property type="nucleotide sequence ID" value="NZ_VANS01000002.1"/>
</dbReference>
<accession>A0A5S3Q669</accession>